<feature type="signal peptide" evidence="1">
    <location>
        <begin position="1"/>
        <end position="17"/>
    </location>
</feature>
<protein>
    <recommendedName>
        <fullName evidence="4">HAT C-terminal dimerisation domain-containing protein</fullName>
    </recommendedName>
</protein>
<proteinExistence type="predicted"/>
<gene>
    <name evidence="2" type="ORF">HID58_014718</name>
</gene>
<evidence type="ECO:0008006" key="4">
    <source>
        <dbReference type="Google" id="ProtNLM"/>
    </source>
</evidence>
<evidence type="ECO:0000256" key="1">
    <source>
        <dbReference type="SAM" id="SignalP"/>
    </source>
</evidence>
<evidence type="ECO:0000313" key="2">
    <source>
        <dbReference type="EMBL" id="KAH0928991.1"/>
    </source>
</evidence>
<evidence type="ECO:0000313" key="3">
    <source>
        <dbReference type="Proteomes" id="UP000824890"/>
    </source>
</evidence>
<dbReference type="EMBL" id="JAGKQM010000004">
    <property type="protein sequence ID" value="KAH0928991.1"/>
    <property type="molecule type" value="Genomic_DNA"/>
</dbReference>
<comment type="caution">
    <text evidence="2">The sequence shown here is derived from an EMBL/GenBank/DDBJ whole genome shotgun (WGS) entry which is preliminary data.</text>
</comment>
<name>A0ABQ8DI26_BRANA</name>
<feature type="chain" id="PRO_5045631681" description="HAT C-terminal dimerisation domain-containing protein" evidence="1">
    <location>
        <begin position="18"/>
        <end position="74"/>
    </location>
</feature>
<keyword evidence="3" id="KW-1185">Reference proteome</keyword>
<organism evidence="2 3">
    <name type="scientific">Brassica napus</name>
    <name type="common">Rape</name>
    <dbReference type="NCBI Taxonomy" id="3708"/>
    <lineage>
        <taxon>Eukaryota</taxon>
        <taxon>Viridiplantae</taxon>
        <taxon>Streptophyta</taxon>
        <taxon>Embryophyta</taxon>
        <taxon>Tracheophyta</taxon>
        <taxon>Spermatophyta</taxon>
        <taxon>Magnoliopsida</taxon>
        <taxon>eudicotyledons</taxon>
        <taxon>Gunneridae</taxon>
        <taxon>Pentapetalae</taxon>
        <taxon>rosids</taxon>
        <taxon>malvids</taxon>
        <taxon>Brassicales</taxon>
        <taxon>Brassicaceae</taxon>
        <taxon>Brassiceae</taxon>
        <taxon>Brassica</taxon>
    </lineage>
</organism>
<reference evidence="2 3" key="1">
    <citation type="submission" date="2021-05" db="EMBL/GenBank/DDBJ databases">
        <title>Genome Assembly of Synthetic Allotetraploid Brassica napus Reveals Homoeologous Exchanges between Subgenomes.</title>
        <authorList>
            <person name="Davis J.T."/>
        </authorList>
    </citation>
    <scope>NUCLEOTIDE SEQUENCE [LARGE SCALE GENOMIC DNA]</scope>
    <source>
        <strain evidence="3">cv. Da-Ae</strain>
        <tissue evidence="2">Seedling</tissue>
    </source>
</reference>
<accession>A0ABQ8DI26</accession>
<keyword evidence="1" id="KW-0732">Signal</keyword>
<dbReference type="Proteomes" id="UP000824890">
    <property type="component" value="Unassembled WGS sequence"/>
</dbReference>
<sequence>MIFKEYILIWLPCRTLATPFPPLKLVAVRSVALPATSNERCFSSNSLLPDSLTASTLAGKRTVLHLSSKRTTSF</sequence>